<name>A0A7X5XQ81_9SPHN</name>
<evidence type="ECO:0000313" key="1">
    <source>
        <dbReference type="EMBL" id="NJB88341.1"/>
    </source>
</evidence>
<proteinExistence type="predicted"/>
<dbReference type="AlphaFoldDB" id="A0A7X5XQ81"/>
<sequence length="67" mass="7363">MRAQARIASLFRTYPELQRAAGYFCLNAGKTDYNCDVDPEGIWNLQGPESPLAPCPVRTALHGGIQL</sequence>
<comment type="caution">
    <text evidence="1">The sequence shown here is derived from an EMBL/GenBank/DDBJ whole genome shotgun (WGS) entry which is preliminary data.</text>
</comment>
<dbReference type="EMBL" id="JAATIT010000001">
    <property type="protein sequence ID" value="NJB88341.1"/>
    <property type="molecule type" value="Genomic_DNA"/>
</dbReference>
<protein>
    <submittedName>
        <fullName evidence="1">Uncharacterized protein</fullName>
    </submittedName>
</protein>
<accession>A0A7X5XQ81</accession>
<dbReference type="Proteomes" id="UP000535078">
    <property type="component" value="Unassembled WGS sequence"/>
</dbReference>
<gene>
    <name evidence="1" type="ORF">GGR90_000493</name>
</gene>
<evidence type="ECO:0000313" key="2">
    <source>
        <dbReference type="Proteomes" id="UP000535078"/>
    </source>
</evidence>
<organism evidence="1 2">
    <name type="scientific">Sphingopyxis italica</name>
    <dbReference type="NCBI Taxonomy" id="1129133"/>
    <lineage>
        <taxon>Bacteria</taxon>
        <taxon>Pseudomonadati</taxon>
        <taxon>Pseudomonadota</taxon>
        <taxon>Alphaproteobacteria</taxon>
        <taxon>Sphingomonadales</taxon>
        <taxon>Sphingomonadaceae</taxon>
        <taxon>Sphingopyxis</taxon>
    </lineage>
</organism>
<keyword evidence="2" id="KW-1185">Reference proteome</keyword>
<reference evidence="1 2" key="1">
    <citation type="submission" date="2020-03" db="EMBL/GenBank/DDBJ databases">
        <title>Genomic Encyclopedia of Type Strains, Phase IV (KMG-IV): sequencing the most valuable type-strain genomes for metagenomic binning, comparative biology and taxonomic classification.</title>
        <authorList>
            <person name="Goeker M."/>
        </authorList>
    </citation>
    <scope>NUCLEOTIDE SEQUENCE [LARGE SCALE GENOMIC DNA]</scope>
    <source>
        <strain evidence="1 2">DSM 25229</strain>
    </source>
</reference>